<protein>
    <recommendedName>
        <fullName evidence="4">Mobilization protein MobC</fullName>
    </recommendedName>
</protein>
<dbReference type="AlphaFoldDB" id="A0A7W2FDU2"/>
<organism evidence="2 3">
    <name type="scientific">Rugamonas apoptosis</name>
    <dbReference type="NCBI Taxonomy" id="2758570"/>
    <lineage>
        <taxon>Bacteria</taxon>
        <taxon>Pseudomonadati</taxon>
        <taxon>Pseudomonadota</taxon>
        <taxon>Betaproteobacteria</taxon>
        <taxon>Burkholderiales</taxon>
        <taxon>Oxalobacteraceae</taxon>
        <taxon>Telluria group</taxon>
        <taxon>Rugamonas</taxon>
    </lineage>
</organism>
<comment type="caution">
    <text evidence="2">The sequence shown here is derived from an EMBL/GenBank/DDBJ whole genome shotgun (WGS) entry which is preliminary data.</text>
</comment>
<feature type="region of interest" description="Disordered" evidence="1">
    <location>
        <begin position="80"/>
        <end position="136"/>
    </location>
</feature>
<sequence>MTTLTMKPISEIRDALTKLVQQPRENKVASKLRAVSLLAEDVRALARQGYTYTEIADILSEHGLPISAPTLRSYMSRISATKPEQRQPVARAAQSPLATTLATKTTSMPPQQARNTIERASTSSARFQPRPDREEI</sequence>
<accession>A0A7W2FDU2</accession>
<proteinExistence type="predicted"/>
<evidence type="ECO:0000313" key="2">
    <source>
        <dbReference type="EMBL" id="MBA5689817.1"/>
    </source>
</evidence>
<dbReference type="EMBL" id="JACEZU010000012">
    <property type="protein sequence ID" value="MBA5689817.1"/>
    <property type="molecule type" value="Genomic_DNA"/>
</dbReference>
<gene>
    <name evidence="2" type="ORF">H3H39_22470</name>
</gene>
<feature type="compositionally biased region" description="Polar residues" evidence="1">
    <location>
        <begin position="96"/>
        <end position="126"/>
    </location>
</feature>
<reference evidence="2 3" key="1">
    <citation type="submission" date="2020-07" db="EMBL/GenBank/DDBJ databases">
        <title>Novel species isolated from subtropical streams in China.</title>
        <authorList>
            <person name="Lu H."/>
        </authorList>
    </citation>
    <scope>NUCLEOTIDE SEQUENCE [LARGE SCALE GENOMIC DNA]</scope>
    <source>
        <strain evidence="2 3">LX47W</strain>
    </source>
</reference>
<evidence type="ECO:0000256" key="1">
    <source>
        <dbReference type="SAM" id="MobiDB-lite"/>
    </source>
</evidence>
<name>A0A7W2FDU2_9BURK</name>
<evidence type="ECO:0000313" key="3">
    <source>
        <dbReference type="Proteomes" id="UP000573499"/>
    </source>
</evidence>
<keyword evidence="3" id="KW-1185">Reference proteome</keyword>
<dbReference type="Proteomes" id="UP000573499">
    <property type="component" value="Unassembled WGS sequence"/>
</dbReference>
<dbReference type="RefSeq" id="WP_182156602.1">
    <property type="nucleotide sequence ID" value="NZ_JACEZU010000012.1"/>
</dbReference>
<evidence type="ECO:0008006" key="4">
    <source>
        <dbReference type="Google" id="ProtNLM"/>
    </source>
</evidence>